<proteinExistence type="predicted"/>
<dbReference type="AlphaFoldDB" id="A0A521D5E2"/>
<evidence type="ECO:0000313" key="2">
    <source>
        <dbReference type="Proteomes" id="UP000317557"/>
    </source>
</evidence>
<dbReference type="Pfam" id="PF20205">
    <property type="entry name" value="DUF6567"/>
    <property type="match status" value="1"/>
</dbReference>
<dbReference type="PROSITE" id="PS51257">
    <property type="entry name" value="PROKAR_LIPOPROTEIN"/>
    <property type="match status" value="1"/>
</dbReference>
<protein>
    <submittedName>
        <fullName evidence="1">Uncharacterized protein</fullName>
    </submittedName>
</protein>
<evidence type="ECO:0000313" key="1">
    <source>
        <dbReference type="EMBL" id="SMO66913.1"/>
    </source>
</evidence>
<dbReference type="OrthoDB" id="1524677at2"/>
<dbReference type="EMBL" id="FXTP01000007">
    <property type="protein sequence ID" value="SMO66913.1"/>
    <property type="molecule type" value="Genomic_DNA"/>
</dbReference>
<sequence length="137" mass="14950">MKSYQLGALFLLVLLFTGCSNSGMFIASNSTEVQLNEGNYTIVAKNVTGSAESAYILGGSFSWGMATNSFGLIPLEGSKTLYKDARENLWINFEAEHEPIEGKKLALVNVQYDGATSNFILYTKAKVTITADVIEFE</sequence>
<accession>A0A521D5E2</accession>
<organism evidence="1 2">
    <name type="scientific">Gracilimonas mengyeensis</name>
    <dbReference type="NCBI Taxonomy" id="1302730"/>
    <lineage>
        <taxon>Bacteria</taxon>
        <taxon>Pseudomonadati</taxon>
        <taxon>Balneolota</taxon>
        <taxon>Balneolia</taxon>
        <taxon>Balneolales</taxon>
        <taxon>Balneolaceae</taxon>
        <taxon>Gracilimonas</taxon>
    </lineage>
</organism>
<name>A0A521D5E2_9BACT</name>
<dbReference type="RefSeq" id="WP_142454379.1">
    <property type="nucleotide sequence ID" value="NZ_FXTP01000007.1"/>
</dbReference>
<dbReference type="Proteomes" id="UP000317557">
    <property type="component" value="Unassembled WGS sequence"/>
</dbReference>
<reference evidence="1 2" key="1">
    <citation type="submission" date="2017-05" db="EMBL/GenBank/DDBJ databases">
        <authorList>
            <person name="Varghese N."/>
            <person name="Submissions S."/>
        </authorList>
    </citation>
    <scope>NUCLEOTIDE SEQUENCE [LARGE SCALE GENOMIC DNA]</scope>
    <source>
        <strain evidence="1 2">DSM 21985</strain>
    </source>
</reference>
<keyword evidence="2" id="KW-1185">Reference proteome</keyword>
<dbReference type="InterPro" id="IPR046697">
    <property type="entry name" value="DUF6567"/>
</dbReference>
<gene>
    <name evidence="1" type="ORF">SAMN06265219_107139</name>
</gene>